<sequence>MKFDGKHGKNTKGFYLALGICLLAVGIAAWTTYDSVVNFTARDEALQSQPSYQATEKTVSGVKESSSSPILSAESSQPETSQTQQKPEPDPISSAPEKTESSQAPVKELEPESEAEPVQETAVEPEQEPDPTPESLSYPIGKSVSQRFSGDNPVYSETMGDWRVHSGADIPAQAGETVTAACAGTVSAVSQDELYGGCVVVTQGELEVYYYGVDEIAVKAGDTVAQGDAIGVLGSVPCESADGDHLHFAVKRAGAWIDPLELLS</sequence>
<feature type="region of interest" description="Disordered" evidence="1">
    <location>
        <begin position="48"/>
        <end position="156"/>
    </location>
</feature>
<feature type="transmembrane region" description="Helical" evidence="2">
    <location>
        <begin position="12"/>
        <end position="33"/>
    </location>
</feature>
<dbReference type="Gene3D" id="2.70.70.10">
    <property type="entry name" value="Glucose Permease (Domain IIA)"/>
    <property type="match status" value="1"/>
</dbReference>
<evidence type="ECO:0000313" key="4">
    <source>
        <dbReference type="EMBL" id="HIS79607.1"/>
    </source>
</evidence>
<dbReference type="AlphaFoldDB" id="A0A9D1FTN9"/>
<dbReference type="Pfam" id="PF01551">
    <property type="entry name" value="Peptidase_M23"/>
    <property type="match status" value="1"/>
</dbReference>
<reference evidence="4" key="2">
    <citation type="journal article" date="2021" name="PeerJ">
        <title>Extensive microbial diversity within the chicken gut microbiome revealed by metagenomics and culture.</title>
        <authorList>
            <person name="Gilroy R."/>
            <person name="Ravi A."/>
            <person name="Getino M."/>
            <person name="Pursley I."/>
            <person name="Horton D.L."/>
            <person name="Alikhan N.F."/>
            <person name="Baker D."/>
            <person name="Gharbi K."/>
            <person name="Hall N."/>
            <person name="Watson M."/>
            <person name="Adriaenssens E.M."/>
            <person name="Foster-Nyarko E."/>
            <person name="Jarju S."/>
            <person name="Secka A."/>
            <person name="Antonio M."/>
            <person name="Oren A."/>
            <person name="Chaudhuri R.R."/>
            <person name="La Ragione R."/>
            <person name="Hildebrand F."/>
            <person name="Pallen M.J."/>
        </authorList>
    </citation>
    <scope>NUCLEOTIDE SEQUENCE</scope>
    <source>
        <strain evidence="4">6086</strain>
    </source>
</reference>
<feature type="domain" description="M23ase beta-sheet core" evidence="3">
    <location>
        <begin position="164"/>
        <end position="259"/>
    </location>
</feature>
<comment type="caution">
    <text evidence="4">The sequence shown here is derived from an EMBL/GenBank/DDBJ whole genome shotgun (WGS) entry which is preliminary data.</text>
</comment>
<dbReference type="GO" id="GO:0004222">
    <property type="term" value="F:metalloendopeptidase activity"/>
    <property type="evidence" value="ECO:0007669"/>
    <property type="project" value="TreeGrafter"/>
</dbReference>
<accession>A0A9D1FTN9</accession>
<dbReference type="EMBL" id="DVJM01000207">
    <property type="protein sequence ID" value="HIS79607.1"/>
    <property type="molecule type" value="Genomic_DNA"/>
</dbReference>
<feature type="compositionally biased region" description="Polar residues" evidence="1">
    <location>
        <begin position="48"/>
        <end position="58"/>
    </location>
</feature>
<evidence type="ECO:0000256" key="2">
    <source>
        <dbReference type="SAM" id="Phobius"/>
    </source>
</evidence>
<feature type="compositionally biased region" description="Low complexity" evidence="1">
    <location>
        <begin position="65"/>
        <end position="86"/>
    </location>
</feature>
<gene>
    <name evidence="4" type="ORF">IAD03_09585</name>
</gene>
<keyword evidence="2" id="KW-1133">Transmembrane helix</keyword>
<name>A0A9D1FTN9_9FIRM</name>
<reference evidence="4" key="1">
    <citation type="submission" date="2020-10" db="EMBL/GenBank/DDBJ databases">
        <authorList>
            <person name="Gilroy R."/>
        </authorList>
    </citation>
    <scope>NUCLEOTIDE SEQUENCE</scope>
    <source>
        <strain evidence="4">6086</strain>
    </source>
</reference>
<dbReference type="Proteomes" id="UP000824141">
    <property type="component" value="Unassembled WGS sequence"/>
</dbReference>
<dbReference type="PANTHER" id="PTHR21666:SF270">
    <property type="entry name" value="MUREIN HYDROLASE ACTIVATOR ENVC"/>
    <property type="match status" value="1"/>
</dbReference>
<evidence type="ECO:0000259" key="3">
    <source>
        <dbReference type="Pfam" id="PF01551"/>
    </source>
</evidence>
<dbReference type="PANTHER" id="PTHR21666">
    <property type="entry name" value="PEPTIDASE-RELATED"/>
    <property type="match status" value="1"/>
</dbReference>
<dbReference type="CDD" id="cd12797">
    <property type="entry name" value="M23_peptidase"/>
    <property type="match status" value="1"/>
</dbReference>
<feature type="compositionally biased region" description="Acidic residues" evidence="1">
    <location>
        <begin position="111"/>
        <end position="131"/>
    </location>
</feature>
<dbReference type="InterPro" id="IPR050570">
    <property type="entry name" value="Cell_wall_metabolism_enzyme"/>
</dbReference>
<dbReference type="SUPFAM" id="SSF51261">
    <property type="entry name" value="Duplicated hybrid motif"/>
    <property type="match status" value="1"/>
</dbReference>
<evidence type="ECO:0000313" key="5">
    <source>
        <dbReference type="Proteomes" id="UP000824141"/>
    </source>
</evidence>
<organism evidence="4 5">
    <name type="scientific">Candidatus Caccousia stercoris</name>
    <dbReference type="NCBI Taxonomy" id="2840723"/>
    <lineage>
        <taxon>Bacteria</taxon>
        <taxon>Bacillati</taxon>
        <taxon>Bacillota</taxon>
        <taxon>Clostridia</taxon>
        <taxon>Eubacteriales</taxon>
        <taxon>Oscillospiraceae</taxon>
        <taxon>Oscillospiraceae incertae sedis</taxon>
        <taxon>Candidatus Caccousia</taxon>
    </lineage>
</organism>
<dbReference type="InterPro" id="IPR016047">
    <property type="entry name" value="M23ase_b-sheet_dom"/>
</dbReference>
<proteinExistence type="predicted"/>
<keyword evidence="2" id="KW-0472">Membrane</keyword>
<keyword evidence="2" id="KW-0812">Transmembrane</keyword>
<evidence type="ECO:0000256" key="1">
    <source>
        <dbReference type="SAM" id="MobiDB-lite"/>
    </source>
</evidence>
<dbReference type="InterPro" id="IPR011055">
    <property type="entry name" value="Dup_hybrid_motif"/>
</dbReference>
<protein>
    <submittedName>
        <fullName evidence="4">Peptidoglycan DD-metalloendopeptidase family protein</fullName>
    </submittedName>
</protein>